<evidence type="ECO:0000313" key="2">
    <source>
        <dbReference type="Proteomes" id="UP000092627"/>
    </source>
</evidence>
<protein>
    <recommendedName>
        <fullName evidence="3">SpoVT / AbrB like domain protein</fullName>
    </recommendedName>
</protein>
<name>A0A1A8TPC1_9GAMM</name>
<dbReference type="Gene3D" id="2.10.260.10">
    <property type="match status" value="1"/>
</dbReference>
<organism evidence="1 2">
    <name type="scientific">Marinomonas aquimarina</name>
    <dbReference type="NCBI Taxonomy" id="295068"/>
    <lineage>
        <taxon>Bacteria</taxon>
        <taxon>Pseudomonadati</taxon>
        <taxon>Pseudomonadota</taxon>
        <taxon>Gammaproteobacteria</taxon>
        <taxon>Oceanospirillales</taxon>
        <taxon>Oceanospirillaceae</taxon>
        <taxon>Marinomonas</taxon>
    </lineage>
</organism>
<dbReference type="InterPro" id="IPR037914">
    <property type="entry name" value="SpoVT-AbrB_sf"/>
</dbReference>
<dbReference type="AlphaFoldDB" id="A0A1A8TPC1"/>
<keyword evidence="2" id="KW-1185">Reference proteome</keyword>
<dbReference type="STRING" id="295068.MAQ5080_03347"/>
<reference evidence="1 2" key="1">
    <citation type="submission" date="2016-06" db="EMBL/GenBank/DDBJ databases">
        <authorList>
            <person name="Kjaerup R.B."/>
            <person name="Dalgaard T.S."/>
            <person name="Juul-Madsen H.R."/>
        </authorList>
    </citation>
    <scope>NUCLEOTIDE SEQUENCE [LARGE SCALE GENOMIC DNA]</scope>
    <source>
        <strain evidence="1 2">CECT 5080</strain>
    </source>
</reference>
<accession>A0A1A8TPC1</accession>
<evidence type="ECO:0008006" key="3">
    <source>
        <dbReference type="Google" id="ProtNLM"/>
    </source>
</evidence>
<proteinExistence type="predicted"/>
<gene>
    <name evidence="1" type="ORF">MAQ5080_03347</name>
</gene>
<dbReference type="Proteomes" id="UP000092627">
    <property type="component" value="Unassembled WGS sequence"/>
</dbReference>
<evidence type="ECO:0000313" key="1">
    <source>
        <dbReference type="EMBL" id="SBS36064.1"/>
    </source>
</evidence>
<dbReference type="RefSeq" id="WP_067213028.1">
    <property type="nucleotide sequence ID" value="NZ_FLOC01000026.1"/>
</dbReference>
<dbReference type="OrthoDB" id="9795766at2"/>
<dbReference type="SUPFAM" id="SSF89447">
    <property type="entry name" value="AbrB/MazE/MraZ-like"/>
    <property type="match status" value="1"/>
</dbReference>
<sequence>MRTSIRKINNEHLVIIPDHIIKSLQIEDDVEINIKHGSLVLTPKKKLRQGWFDSYNIKKDDEALNTLRYTHSELQDWDW</sequence>
<dbReference type="EMBL" id="FLOC01000026">
    <property type="protein sequence ID" value="SBS36064.1"/>
    <property type="molecule type" value="Genomic_DNA"/>
</dbReference>